<evidence type="ECO:0000256" key="3">
    <source>
        <dbReference type="ARBA" id="ARBA00022475"/>
    </source>
</evidence>
<evidence type="ECO:0000256" key="1">
    <source>
        <dbReference type="ARBA" id="ARBA00004236"/>
    </source>
</evidence>
<dbReference type="GO" id="GO:0004252">
    <property type="term" value="F:serine-type endopeptidase activity"/>
    <property type="evidence" value="ECO:0007669"/>
    <property type="project" value="InterPro"/>
</dbReference>
<dbReference type="Proteomes" id="UP000262878">
    <property type="component" value="Unassembled WGS sequence"/>
</dbReference>
<evidence type="ECO:0000256" key="10">
    <source>
        <dbReference type="SAM" id="Phobius"/>
    </source>
</evidence>
<evidence type="ECO:0000256" key="4">
    <source>
        <dbReference type="ARBA" id="ARBA00022670"/>
    </source>
</evidence>
<gene>
    <name evidence="13" type="ORF">DCR58_05990</name>
</gene>
<dbReference type="InterPro" id="IPR047272">
    <property type="entry name" value="S49_SppA_C"/>
</dbReference>
<dbReference type="RefSeq" id="WP_272977292.1">
    <property type="nucleotide sequence ID" value="NZ_DAIRLQ010000003.1"/>
</dbReference>
<dbReference type="Pfam" id="PF08496">
    <property type="entry name" value="Peptidase_S49_N"/>
    <property type="match status" value="1"/>
</dbReference>
<dbReference type="PANTHER" id="PTHR42987:SF4">
    <property type="entry name" value="PROTEASE SOHB-RELATED"/>
    <property type="match status" value="1"/>
</dbReference>
<dbReference type="CDD" id="cd07023">
    <property type="entry name" value="S49_Sppa_N_C"/>
    <property type="match status" value="1"/>
</dbReference>
<feature type="transmembrane region" description="Helical" evidence="10">
    <location>
        <begin position="6"/>
        <end position="29"/>
    </location>
</feature>
<keyword evidence="7" id="KW-0720">Serine protease</keyword>
<dbReference type="PANTHER" id="PTHR42987">
    <property type="entry name" value="PEPTIDASE S49"/>
    <property type="match status" value="1"/>
</dbReference>
<dbReference type="Gene3D" id="6.20.330.10">
    <property type="match status" value="1"/>
</dbReference>
<evidence type="ECO:0000259" key="12">
    <source>
        <dbReference type="Pfam" id="PF08496"/>
    </source>
</evidence>
<comment type="caution">
    <text evidence="13">The sequence shown here is derived from an EMBL/GenBank/DDBJ whole genome shotgun (WGS) entry which is preliminary data.</text>
</comment>
<dbReference type="InterPro" id="IPR002142">
    <property type="entry name" value="Peptidase_S49"/>
</dbReference>
<organism evidence="13 14">
    <name type="scientific">Idiomarina baltica</name>
    <dbReference type="NCBI Taxonomy" id="190892"/>
    <lineage>
        <taxon>Bacteria</taxon>
        <taxon>Pseudomonadati</taxon>
        <taxon>Pseudomonadota</taxon>
        <taxon>Gammaproteobacteria</taxon>
        <taxon>Alteromonadales</taxon>
        <taxon>Idiomarinaceae</taxon>
        <taxon>Idiomarina</taxon>
    </lineage>
</organism>
<dbReference type="Pfam" id="PF01343">
    <property type="entry name" value="Peptidase_S49"/>
    <property type="match status" value="1"/>
</dbReference>
<evidence type="ECO:0000256" key="8">
    <source>
        <dbReference type="ARBA" id="ARBA00022989"/>
    </source>
</evidence>
<keyword evidence="4 13" id="KW-0645">Protease</keyword>
<dbReference type="Gene3D" id="3.90.226.10">
    <property type="entry name" value="2-enoyl-CoA Hydratase, Chain A, domain 1"/>
    <property type="match status" value="1"/>
</dbReference>
<dbReference type="SUPFAM" id="SSF52096">
    <property type="entry name" value="ClpP/crotonase"/>
    <property type="match status" value="1"/>
</dbReference>
<evidence type="ECO:0000259" key="11">
    <source>
        <dbReference type="Pfam" id="PF01343"/>
    </source>
</evidence>
<keyword evidence="3" id="KW-1003">Cell membrane</keyword>
<dbReference type="STRING" id="314276.OS145_12011"/>
<evidence type="ECO:0000256" key="2">
    <source>
        <dbReference type="ARBA" id="ARBA00008683"/>
    </source>
</evidence>
<dbReference type="GO" id="GO:0006508">
    <property type="term" value="P:proteolysis"/>
    <property type="evidence" value="ECO:0007669"/>
    <property type="project" value="UniProtKB-KW"/>
</dbReference>
<dbReference type="InterPro" id="IPR013703">
    <property type="entry name" value="Peptidase_S49_N_proteobac"/>
</dbReference>
<evidence type="ECO:0000256" key="9">
    <source>
        <dbReference type="ARBA" id="ARBA00023136"/>
    </source>
</evidence>
<evidence type="ECO:0000313" key="13">
    <source>
        <dbReference type="EMBL" id="HAR56323.1"/>
    </source>
</evidence>
<evidence type="ECO:0000256" key="6">
    <source>
        <dbReference type="ARBA" id="ARBA00022801"/>
    </source>
</evidence>
<evidence type="ECO:0000256" key="5">
    <source>
        <dbReference type="ARBA" id="ARBA00022692"/>
    </source>
</evidence>
<sequence>MEFLADIGGFIIKAGVIVVALVIILGVVAQTAQKQKRGKGELDVTDVSKELNEMRDSLRIELLDGKAQKKAQKALKKARKGEHSPQSKLFVIDFKGSVDAKEVDSLKREVNAIVSIATDQDEVLVRLESGGGVVHGYGLGAAQLQRLIDHGLKVTIAVDKVAASGGYMMACVGNNILSAPFAFIGSIGVVAQLPNVNKWLKNHDIDIEQITAGEYKRTLTVLGENTEEGRRKFKQDLESIHHQFKEHVQRHRPELDIEKVATGEVWTGTEALELGLVDEVITSDAWMLKQLDTHRILKVEYSIKKPLSERFAKGAATLVNTLKSSFTRSDV</sequence>
<evidence type="ECO:0000313" key="14">
    <source>
        <dbReference type="Proteomes" id="UP000262878"/>
    </source>
</evidence>
<evidence type="ECO:0000256" key="7">
    <source>
        <dbReference type="ARBA" id="ARBA00022825"/>
    </source>
</evidence>
<dbReference type="InterPro" id="IPR029045">
    <property type="entry name" value="ClpP/crotonase-like_dom_sf"/>
</dbReference>
<comment type="subcellular location">
    <subcellularLocation>
        <location evidence="1">Cell membrane</location>
    </subcellularLocation>
</comment>
<protein>
    <submittedName>
        <fullName evidence="13">Protease SohB</fullName>
    </submittedName>
</protein>
<reference evidence="13 14" key="1">
    <citation type="journal article" date="2018" name="Nat. Biotechnol.">
        <title>A standardized bacterial taxonomy based on genome phylogeny substantially revises the tree of life.</title>
        <authorList>
            <person name="Parks D.H."/>
            <person name="Chuvochina M."/>
            <person name="Waite D.W."/>
            <person name="Rinke C."/>
            <person name="Skarshewski A."/>
            <person name="Chaumeil P.A."/>
            <person name="Hugenholtz P."/>
        </authorList>
    </citation>
    <scope>NUCLEOTIDE SEQUENCE [LARGE SCALE GENOMIC DNA]</scope>
    <source>
        <strain evidence="13">UBA9360</strain>
    </source>
</reference>
<comment type="similarity">
    <text evidence="2">Belongs to the peptidase S49 family.</text>
</comment>
<dbReference type="EMBL" id="DMUP01000137">
    <property type="protein sequence ID" value="HAR56323.1"/>
    <property type="molecule type" value="Genomic_DNA"/>
</dbReference>
<keyword evidence="5 10" id="KW-0812">Transmembrane</keyword>
<dbReference type="AlphaFoldDB" id="A0A348WP61"/>
<proteinExistence type="inferred from homology"/>
<name>A0A348WP61_9GAMM</name>
<keyword evidence="9 10" id="KW-0472">Membrane</keyword>
<dbReference type="GO" id="GO:0005886">
    <property type="term" value="C:plasma membrane"/>
    <property type="evidence" value="ECO:0007669"/>
    <property type="project" value="UniProtKB-SubCell"/>
</dbReference>
<feature type="domain" description="Peptidase S49" evidence="11">
    <location>
        <begin position="149"/>
        <end position="286"/>
    </location>
</feature>
<keyword evidence="6" id="KW-0378">Hydrolase</keyword>
<feature type="domain" description="Peptidase S49 N-terminal proteobacteria" evidence="12">
    <location>
        <begin position="2"/>
        <end position="144"/>
    </location>
</feature>
<dbReference type="NCBIfam" id="NF008745">
    <property type="entry name" value="PRK11778.1"/>
    <property type="match status" value="1"/>
</dbReference>
<keyword evidence="8 10" id="KW-1133">Transmembrane helix</keyword>
<accession>A0A348WP61</accession>